<comment type="caution">
    <text evidence="3">The sequence shown here is derived from an EMBL/GenBank/DDBJ whole genome shotgun (WGS) entry which is preliminary data.</text>
</comment>
<keyword evidence="2" id="KW-0472">Membrane</keyword>
<feature type="compositionally biased region" description="Basic and acidic residues" evidence="1">
    <location>
        <begin position="120"/>
        <end position="132"/>
    </location>
</feature>
<gene>
    <name evidence="3" type="ORF">AGERDE_LOCUS118</name>
</gene>
<evidence type="ECO:0000313" key="3">
    <source>
        <dbReference type="EMBL" id="CAG8433394.1"/>
    </source>
</evidence>
<feature type="compositionally biased region" description="Basic and acidic residues" evidence="1">
    <location>
        <begin position="1"/>
        <end position="13"/>
    </location>
</feature>
<evidence type="ECO:0000256" key="1">
    <source>
        <dbReference type="SAM" id="MobiDB-lite"/>
    </source>
</evidence>
<accession>A0A9N8V0M1</accession>
<proteinExistence type="predicted"/>
<feature type="compositionally biased region" description="Basic and acidic residues" evidence="1">
    <location>
        <begin position="81"/>
        <end position="90"/>
    </location>
</feature>
<feature type="compositionally biased region" description="Polar residues" evidence="1">
    <location>
        <begin position="94"/>
        <end position="104"/>
    </location>
</feature>
<organism evidence="3 4">
    <name type="scientific">Ambispora gerdemannii</name>
    <dbReference type="NCBI Taxonomy" id="144530"/>
    <lineage>
        <taxon>Eukaryota</taxon>
        <taxon>Fungi</taxon>
        <taxon>Fungi incertae sedis</taxon>
        <taxon>Mucoromycota</taxon>
        <taxon>Glomeromycotina</taxon>
        <taxon>Glomeromycetes</taxon>
        <taxon>Archaeosporales</taxon>
        <taxon>Ambisporaceae</taxon>
        <taxon>Ambispora</taxon>
    </lineage>
</organism>
<protein>
    <submittedName>
        <fullName evidence="3">8114_t:CDS:1</fullName>
    </submittedName>
</protein>
<evidence type="ECO:0000256" key="2">
    <source>
        <dbReference type="SAM" id="Phobius"/>
    </source>
</evidence>
<feature type="region of interest" description="Disordered" evidence="1">
    <location>
        <begin position="81"/>
        <end position="142"/>
    </location>
</feature>
<feature type="transmembrane region" description="Helical" evidence="2">
    <location>
        <begin position="264"/>
        <end position="287"/>
    </location>
</feature>
<dbReference type="OrthoDB" id="10504183at2759"/>
<keyword evidence="2" id="KW-0812">Transmembrane</keyword>
<feature type="compositionally biased region" description="Polar residues" evidence="1">
    <location>
        <begin position="54"/>
        <end position="64"/>
    </location>
</feature>
<dbReference type="EMBL" id="CAJVPL010000005">
    <property type="protein sequence ID" value="CAG8433394.1"/>
    <property type="molecule type" value="Genomic_DNA"/>
</dbReference>
<feature type="transmembrane region" description="Helical" evidence="2">
    <location>
        <begin position="324"/>
        <end position="349"/>
    </location>
</feature>
<keyword evidence="4" id="KW-1185">Reference proteome</keyword>
<evidence type="ECO:0000313" key="4">
    <source>
        <dbReference type="Proteomes" id="UP000789831"/>
    </source>
</evidence>
<reference evidence="3" key="1">
    <citation type="submission" date="2021-06" db="EMBL/GenBank/DDBJ databases">
        <authorList>
            <person name="Kallberg Y."/>
            <person name="Tangrot J."/>
            <person name="Rosling A."/>
        </authorList>
    </citation>
    <scope>NUCLEOTIDE SEQUENCE</scope>
    <source>
        <strain evidence="3">MT106</strain>
    </source>
</reference>
<keyword evidence="2" id="KW-1133">Transmembrane helix</keyword>
<dbReference type="Proteomes" id="UP000789831">
    <property type="component" value="Unassembled WGS sequence"/>
</dbReference>
<dbReference type="AlphaFoldDB" id="A0A9N8V0M1"/>
<sequence>MSERKKSLLDKGKSLIPSIQKKTTDEQSSQSSRQEREQSTLNDEPEGLLLQTPPVETSTIDVQPYFIQQPTTRFLHPVEERISTPIKDSEVSPAETSIPQTPLKSSAPEFPEDQTSHTISEQKETNVSHEETPGTIEKPIEISEFAEEIPKPKPDEVAEKTTEPIEKPVETIGEFPPVSTTPDQRSITPTIKEQTVTQAIPAPMESVTVKAEEIPNPITKSISRRQQSIAPKTNKILVKKEKSAKTAAITSTISSIKKMWNENWLFRTFIYIVAGFSSIPICILVGWSITSAVIVVGIAGICIGITETISAGIAMVIFLPIAGIIVFCVFVVAILAAICYAGFTLITYLCDLVGIGGRIYIKDNDAFRLGALHNQRKMDKITVY</sequence>
<feature type="transmembrane region" description="Helical" evidence="2">
    <location>
        <begin position="293"/>
        <end position="317"/>
    </location>
</feature>
<feature type="region of interest" description="Disordered" evidence="1">
    <location>
        <begin position="1"/>
        <end position="64"/>
    </location>
</feature>
<name>A0A9N8V0M1_9GLOM</name>